<dbReference type="EMBL" id="LR746496">
    <property type="protein sequence ID" value="CAA7603174.1"/>
    <property type="molecule type" value="Genomic_DNA"/>
</dbReference>
<reference evidence="4" key="1">
    <citation type="submission" date="2014-11" db="EMBL/GenBank/DDBJ databases">
        <authorList>
            <person name="Hornung B.V."/>
        </authorList>
    </citation>
    <scope>NUCLEOTIDE SEQUENCE</scope>
    <source>
        <strain evidence="4">INE</strain>
    </source>
</reference>
<evidence type="ECO:0000313" key="4">
    <source>
        <dbReference type="EMBL" id="CEJ07598.1"/>
    </source>
</evidence>
<evidence type="ECO:0000313" key="5">
    <source>
        <dbReference type="Proteomes" id="UP001071230"/>
    </source>
</evidence>
<reference evidence="3" key="2">
    <citation type="submission" date="2020-01" db="EMBL/GenBank/DDBJ databases">
        <authorList>
            <person name="Hornung B."/>
        </authorList>
    </citation>
    <scope>NUCLEOTIDE SEQUENCE</scope>
    <source>
        <strain evidence="3">PacBioINE</strain>
    </source>
</reference>
<dbReference type="PROSITE" id="PS50844">
    <property type="entry name" value="AFP_LIKE"/>
    <property type="match status" value="1"/>
</dbReference>
<accession>A0A8S0WRA5</accession>
<dbReference type="SUPFAM" id="SSF51569">
    <property type="entry name" value="Aldolase"/>
    <property type="match status" value="2"/>
</dbReference>
<dbReference type="SMART" id="SM00858">
    <property type="entry name" value="SAF"/>
    <property type="match status" value="1"/>
</dbReference>
<feature type="region of interest" description="Disordered" evidence="1">
    <location>
        <begin position="97"/>
        <end position="120"/>
    </location>
</feature>
<feature type="domain" description="AFP-like" evidence="2">
    <location>
        <begin position="369"/>
        <end position="417"/>
    </location>
</feature>
<dbReference type="InterPro" id="IPR006190">
    <property type="entry name" value="SAF_AFP_Neu5Ac"/>
</dbReference>
<evidence type="ECO:0000313" key="3">
    <source>
        <dbReference type="EMBL" id="CAA7603174.1"/>
    </source>
</evidence>
<keyword evidence="5" id="KW-1185">Reference proteome</keyword>
<dbReference type="InterPro" id="IPR057736">
    <property type="entry name" value="SAF_PseI/NeuA/NeuB"/>
</dbReference>
<dbReference type="Pfam" id="PF08666">
    <property type="entry name" value="SAF"/>
    <property type="match status" value="1"/>
</dbReference>
<feature type="region of interest" description="Disordered" evidence="1">
    <location>
        <begin position="347"/>
        <end position="366"/>
    </location>
</feature>
<dbReference type="AlphaFoldDB" id="A0A8S0WRA5"/>
<dbReference type="Proteomes" id="UP000836597">
    <property type="component" value="Chromosome"/>
</dbReference>
<dbReference type="SUPFAM" id="SSF51269">
    <property type="entry name" value="AFP III-like domain"/>
    <property type="match status" value="1"/>
</dbReference>
<dbReference type="InterPro" id="IPR036732">
    <property type="entry name" value="AFP_Neu5c_C_sf"/>
</dbReference>
<name>A0A8S0WRA5_9FIRM</name>
<dbReference type="PANTHER" id="PTHR42966">
    <property type="entry name" value="N-ACETYLNEURAMINATE SYNTHASE"/>
    <property type="match status" value="1"/>
</dbReference>
<dbReference type="EMBL" id="CDGJ01000060">
    <property type="protein sequence ID" value="CEJ07598.1"/>
    <property type="molecule type" value="Genomic_DNA"/>
</dbReference>
<dbReference type="InterPro" id="IPR051690">
    <property type="entry name" value="PseI-like"/>
</dbReference>
<organism evidence="3">
    <name type="scientific">Acididesulfobacillus acetoxydans</name>
    <dbReference type="NCBI Taxonomy" id="1561005"/>
    <lineage>
        <taxon>Bacteria</taxon>
        <taxon>Bacillati</taxon>
        <taxon>Bacillota</taxon>
        <taxon>Clostridia</taxon>
        <taxon>Eubacteriales</taxon>
        <taxon>Peptococcaceae</taxon>
        <taxon>Acididesulfobacillus</taxon>
    </lineage>
</organism>
<dbReference type="InterPro" id="IPR013785">
    <property type="entry name" value="Aldolase_TIM"/>
</dbReference>
<dbReference type="Gene3D" id="3.20.20.70">
    <property type="entry name" value="Aldolase class I"/>
    <property type="match status" value="1"/>
</dbReference>
<dbReference type="GO" id="GO:0047444">
    <property type="term" value="F:N-acylneuraminate-9-phosphate synthase activity"/>
    <property type="evidence" value="ECO:0007669"/>
    <property type="project" value="TreeGrafter"/>
</dbReference>
<sequence>MSERHVMMIAEAGVNHNGSTDLALRLVEAAARAGADIVKFQSFKAGSLAAPTAPKAAYQVRARLPSESFNPAAEGNRSESFNDAAAGLNPLAAENASAGREAVRLPAEGQTSGSRPSIRDGESQLAMLKRLELTPEQHLSIFEHCRKMGIEFLSTPFEEESLRYLVQDLGVRQIKISSGDLTNGPLLLAAARTGRPVILSTGMGTLGEVEEALGVLAYGYLGRGEPAGHPGESARGAFQEAFSSAAGQGVLRERVTLLHCTTEYPAPYGDVNLKAMLTLKDAFGLPVGLSDHTAGTAVALGAVALGAVVIEKHFTLDRTLPGPDHKASLEPRELQTLAEGIRALEEALGSPRKTPAPSERKNRPAARKSLVALCRIEAGEVFTPENLGSKRPGGGMSPMEYWALLGKTAPRSFEENELVTLSAPRV</sequence>
<dbReference type="GO" id="GO:0016051">
    <property type="term" value="P:carbohydrate biosynthetic process"/>
    <property type="evidence" value="ECO:0007669"/>
    <property type="project" value="InterPro"/>
</dbReference>
<gene>
    <name evidence="4" type="ORF">DEACI_2064</name>
    <name evidence="3" type="ORF">DEACI_3997</name>
</gene>
<proteinExistence type="predicted"/>
<dbReference type="RefSeq" id="WP_277350701.1">
    <property type="nucleotide sequence ID" value="NZ_CDGJ01000060.1"/>
</dbReference>
<dbReference type="PANTHER" id="PTHR42966:SF1">
    <property type="entry name" value="SIALIC ACID SYNTHASE"/>
    <property type="match status" value="1"/>
</dbReference>
<dbReference type="InterPro" id="IPR013974">
    <property type="entry name" value="SAF"/>
</dbReference>
<protein>
    <submittedName>
        <fullName evidence="3">Antifreeze-like/N-acetylneuraminic acid synthase C-terminal</fullName>
    </submittedName>
    <submittedName>
        <fullName evidence="4">Elg4</fullName>
    </submittedName>
</protein>
<dbReference type="KEGG" id="aacx:DEACI_3997"/>
<dbReference type="Pfam" id="PF03102">
    <property type="entry name" value="NeuB"/>
    <property type="match status" value="2"/>
</dbReference>
<dbReference type="CDD" id="cd11615">
    <property type="entry name" value="SAF_NeuB_like"/>
    <property type="match status" value="1"/>
</dbReference>
<dbReference type="Gene3D" id="3.90.1210.10">
    <property type="entry name" value="Antifreeze-like/N-acetylneuraminic acid synthase C-terminal domain"/>
    <property type="match status" value="1"/>
</dbReference>
<evidence type="ECO:0000259" key="2">
    <source>
        <dbReference type="PROSITE" id="PS50844"/>
    </source>
</evidence>
<dbReference type="Proteomes" id="UP001071230">
    <property type="component" value="Unassembled WGS sequence"/>
</dbReference>
<dbReference type="InterPro" id="IPR013132">
    <property type="entry name" value="PseI/NeuA/B-like_N"/>
</dbReference>
<evidence type="ECO:0000256" key="1">
    <source>
        <dbReference type="SAM" id="MobiDB-lite"/>
    </source>
</evidence>